<accession>A0A4U5N7J5</accession>
<keyword evidence="3" id="KW-1185">Reference proteome</keyword>
<gene>
    <name evidence="2" type="ORF">L596_019134</name>
</gene>
<evidence type="ECO:0000256" key="1">
    <source>
        <dbReference type="SAM" id="MobiDB-lite"/>
    </source>
</evidence>
<feature type="compositionally biased region" description="Pro residues" evidence="1">
    <location>
        <begin position="294"/>
        <end position="305"/>
    </location>
</feature>
<dbReference type="Proteomes" id="UP000298663">
    <property type="component" value="Unassembled WGS sequence"/>
</dbReference>
<feature type="region of interest" description="Disordered" evidence="1">
    <location>
        <begin position="286"/>
        <end position="305"/>
    </location>
</feature>
<evidence type="ECO:0000313" key="2">
    <source>
        <dbReference type="EMBL" id="TKR78310.1"/>
    </source>
</evidence>
<sequence length="305" mass="34647">MAGMPDFRSLPGPPVRLQPATQLSEVTVAERVAMTAIRVGGPVYFCAPEAPFPHLSSSLSNSLFFIFVGGRSRVQPRSRIFLLSRPRPLSVPHYEPCRPRARSLLRTSSSPRLLLRPPTTTTVTPHFLIPGPFCSLCPHNFDSFDRINLAHYRIHSSLFPFSNKLLRLDMFSSSQIVFFFFAFNSAAAFTVKNLIGEAEISHSGPADDEAADREKRAVYYQDFNQFPNMLVSSEPPNDYLKMWITNEHNRFRKLVSGSVSGRSYSTSGPRYRHAYAVLVRRTCRQRPATRKPLRLPPLPRPRQRR</sequence>
<dbReference type="STRING" id="34508.A0A4U5N7J5"/>
<proteinExistence type="predicted"/>
<reference evidence="2 3" key="2">
    <citation type="journal article" date="2019" name="G3 (Bethesda)">
        <title>Hybrid Assembly of the Genome of the Entomopathogenic Nematode Steinernema carpocapsae Identifies the X-Chromosome.</title>
        <authorList>
            <person name="Serra L."/>
            <person name="Macchietto M."/>
            <person name="Macias-Munoz A."/>
            <person name="McGill C.J."/>
            <person name="Rodriguez I.M."/>
            <person name="Rodriguez B."/>
            <person name="Murad R."/>
            <person name="Mortazavi A."/>
        </authorList>
    </citation>
    <scope>NUCLEOTIDE SEQUENCE [LARGE SCALE GENOMIC DNA]</scope>
    <source>
        <strain evidence="2 3">ALL</strain>
    </source>
</reference>
<name>A0A4U5N7J5_STECR</name>
<dbReference type="OrthoDB" id="43654at2759"/>
<protein>
    <submittedName>
        <fullName evidence="2">Uncharacterized protein</fullName>
    </submittedName>
</protein>
<dbReference type="AlphaFoldDB" id="A0A4U5N7J5"/>
<dbReference type="EMBL" id="AZBU02000005">
    <property type="protein sequence ID" value="TKR78310.1"/>
    <property type="molecule type" value="Genomic_DNA"/>
</dbReference>
<comment type="caution">
    <text evidence="2">The sequence shown here is derived from an EMBL/GenBank/DDBJ whole genome shotgun (WGS) entry which is preliminary data.</text>
</comment>
<organism evidence="2 3">
    <name type="scientific">Steinernema carpocapsae</name>
    <name type="common">Entomopathogenic nematode</name>
    <dbReference type="NCBI Taxonomy" id="34508"/>
    <lineage>
        <taxon>Eukaryota</taxon>
        <taxon>Metazoa</taxon>
        <taxon>Ecdysozoa</taxon>
        <taxon>Nematoda</taxon>
        <taxon>Chromadorea</taxon>
        <taxon>Rhabditida</taxon>
        <taxon>Tylenchina</taxon>
        <taxon>Panagrolaimomorpha</taxon>
        <taxon>Strongyloidoidea</taxon>
        <taxon>Steinernematidae</taxon>
        <taxon>Steinernema</taxon>
    </lineage>
</organism>
<reference evidence="2 3" key="1">
    <citation type="journal article" date="2015" name="Genome Biol.">
        <title>Comparative genomics of Steinernema reveals deeply conserved gene regulatory networks.</title>
        <authorList>
            <person name="Dillman A.R."/>
            <person name="Macchietto M."/>
            <person name="Porter C.F."/>
            <person name="Rogers A."/>
            <person name="Williams B."/>
            <person name="Antoshechkin I."/>
            <person name="Lee M.M."/>
            <person name="Goodwin Z."/>
            <person name="Lu X."/>
            <person name="Lewis E.E."/>
            <person name="Goodrich-Blair H."/>
            <person name="Stock S.P."/>
            <person name="Adams B.J."/>
            <person name="Sternberg P.W."/>
            <person name="Mortazavi A."/>
        </authorList>
    </citation>
    <scope>NUCLEOTIDE SEQUENCE [LARGE SCALE GENOMIC DNA]</scope>
    <source>
        <strain evidence="2 3">ALL</strain>
    </source>
</reference>
<evidence type="ECO:0000313" key="3">
    <source>
        <dbReference type="Proteomes" id="UP000298663"/>
    </source>
</evidence>